<organism evidence="2">
    <name type="scientific">Oikopleura dioica</name>
    <name type="common">Tunicate</name>
    <dbReference type="NCBI Taxonomy" id="34765"/>
    <lineage>
        <taxon>Eukaryota</taxon>
        <taxon>Metazoa</taxon>
        <taxon>Chordata</taxon>
        <taxon>Tunicata</taxon>
        <taxon>Appendicularia</taxon>
        <taxon>Copelata</taxon>
        <taxon>Oikopleuridae</taxon>
        <taxon>Oikopleura</taxon>
    </lineage>
</organism>
<reference evidence="2" key="1">
    <citation type="journal article" date="2010" name="Science">
        <title>Plasticity of animal genome architecture unmasked by rapid evolution of a pelagic tunicate.</title>
        <authorList>
            <person name="Denoeud F."/>
            <person name="Henriet S."/>
            <person name="Mungpakdee S."/>
            <person name="Aury J.M."/>
            <person name="Da Silva C."/>
            <person name="Brinkmann H."/>
            <person name="Mikhaleva J."/>
            <person name="Olsen L.C."/>
            <person name="Jubin C."/>
            <person name="Canestro C."/>
            <person name="Bouquet J.M."/>
            <person name="Danks G."/>
            <person name="Poulain J."/>
            <person name="Campsteijn C."/>
            <person name="Adamski M."/>
            <person name="Cross I."/>
            <person name="Yadetie F."/>
            <person name="Muffato M."/>
            <person name="Louis A."/>
            <person name="Butcher S."/>
            <person name="Tsagkogeorga G."/>
            <person name="Konrad A."/>
            <person name="Singh S."/>
            <person name="Jensen M.F."/>
            <person name="Cong E.H."/>
            <person name="Eikeseth-Otteraa H."/>
            <person name="Noel B."/>
            <person name="Anthouard V."/>
            <person name="Porcel B.M."/>
            <person name="Kachouri-Lafond R."/>
            <person name="Nishino A."/>
            <person name="Ugolini M."/>
            <person name="Chourrout P."/>
            <person name="Nishida H."/>
            <person name="Aasland R."/>
            <person name="Huzurbazar S."/>
            <person name="Westhof E."/>
            <person name="Delsuc F."/>
            <person name="Lehrach H."/>
            <person name="Reinhardt R."/>
            <person name="Weissenbach J."/>
            <person name="Roy S.W."/>
            <person name="Artiguenave F."/>
            <person name="Postlethwait J.H."/>
            <person name="Manak J.R."/>
            <person name="Thompson E.M."/>
            <person name="Jaillon O."/>
            <person name="Du Pasquier L."/>
            <person name="Boudinot P."/>
            <person name="Liberles D.A."/>
            <person name="Volff J.N."/>
            <person name="Philippe H."/>
            <person name="Lenhard B."/>
            <person name="Roest Crollius H."/>
            <person name="Wincker P."/>
            <person name="Chourrout D."/>
        </authorList>
    </citation>
    <scope>NUCLEOTIDE SEQUENCE [LARGE SCALE GENOMIC DNA]</scope>
</reference>
<dbReference type="Proteomes" id="UP000011014">
    <property type="component" value="Unassembled WGS sequence"/>
</dbReference>
<evidence type="ECO:0000313" key="2">
    <source>
        <dbReference type="EMBL" id="CBY34546.1"/>
    </source>
</evidence>
<sequence length="48" mass="5920">MAHTLCYFAVGYAFLIFMFWFFTDFLGLTQIYNEEKMIYEYVWLSKNI</sequence>
<dbReference type="AlphaFoldDB" id="E4YGC2"/>
<evidence type="ECO:0000256" key="1">
    <source>
        <dbReference type="SAM" id="Phobius"/>
    </source>
</evidence>
<keyword evidence="1" id="KW-0812">Transmembrane</keyword>
<protein>
    <submittedName>
        <fullName evidence="2">Uncharacterized protein</fullName>
    </submittedName>
</protein>
<accession>E4YGC2</accession>
<gene>
    <name evidence="2" type="ORF">GSOID_T00024573001</name>
</gene>
<dbReference type="EMBL" id="FN654519">
    <property type="protein sequence ID" value="CBY34546.1"/>
    <property type="molecule type" value="Genomic_DNA"/>
</dbReference>
<name>E4YGC2_OIKDI</name>
<proteinExistence type="predicted"/>
<keyword evidence="1" id="KW-1133">Transmembrane helix</keyword>
<keyword evidence="1" id="KW-0472">Membrane</keyword>
<feature type="transmembrane region" description="Helical" evidence="1">
    <location>
        <begin position="6"/>
        <end position="28"/>
    </location>
</feature>